<feature type="signal peptide" evidence="2">
    <location>
        <begin position="1"/>
        <end position="23"/>
    </location>
</feature>
<reference evidence="3" key="2">
    <citation type="submission" date="2022-10" db="EMBL/GenBank/DDBJ databases">
        <authorList>
            <consortium name="ENA_rothamsted_submissions"/>
            <consortium name="culmorum"/>
            <person name="King R."/>
        </authorList>
    </citation>
    <scope>NUCLEOTIDE SEQUENCE</scope>
</reference>
<evidence type="ECO:0000313" key="3">
    <source>
        <dbReference type="EMBL" id="CAH1711973.1"/>
    </source>
</evidence>
<feature type="chain" id="PRO_5040355256" evidence="2">
    <location>
        <begin position="24"/>
        <end position="109"/>
    </location>
</feature>
<reference evidence="3" key="1">
    <citation type="submission" date="2022-01" db="EMBL/GenBank/DDBJ databases">
        <authorList>
            <person name="King R."/>
        </authorList>
    </citation>
    <scope>NUCLEOTIDE SEQUENCE</scope>
</reference>
<dbReference type="EMBL" id="OU895877">
    <property type="protein sequence ID" value="CAH1711973.1"/>
    <property type="molecule type" value="Genomic_DNA"/>
</dbReference>
<feature type="compositionally biased region" description="Basic and acidic residues" evidence="1">
    <location>
        <begin position="86"/>
        <end position="100"/>
    </location>
</feature>
<feature type="region of interest" description="Disordered" evidence="1">
    <location>
        <begin position="86"/>
        <end position="109"/>
    </location>
</feature>
<keyword evidence="4" id="KW-1185">Reference proteome</keyword>
<evidence type="ECO:0000256" key="1">
    <source>
        <dbReference type="SAM" id="MobiDB-lite"/>
    </source>
</evidence>
<gene>
    <name evidence="3" type="ORF">CHIRRI_LOCUS2322</name>
</gene>
<accession>A0A9P0INV2</accession>
<dbReference type="PANTHER" id="PTHR39951:SF2">
    <property type="entry name" value="IP05660P"/>
    <property type="match status" value="1"/>
</dbReference>
<evidence type="ECO:0000256" key="2">
    <source>
        <dbReference type="SAM" id="SignalP"/>
    </source>
</evidence>
<sequence>MVSIRNVFLVSMLVIIGNYQCECGVFSLVRDILQWNVAGLPLIHQKTEWDFDPEVAQKRREQFYEIHGYRAAKYLERIGQGIDGRHREREHEQAIRDDGHLQGVNLLQP</sequence>
<evidence type="ECO:0000313" key="4">
    <source>
        <dbReference type="Proteomes" id="UP001153620"/>
    </source>
</evidence>
<keyword evidence="2" id="KW-0732">Signal</keyword>
<protein>
    <submittedName>
        <fullName evidence="3">Uncharacterized protein</fullName>
    </submittedName>
</protein>
<dbReference type="AlphaFoldDB" id="A0A9P0INV2"/>
<proteinExistence type="predicted"/>
<dbReference type="PANTHER" id="PTHR39951">
    <property type="entry name" value="FI22632P1"/>
    <property type="match status" value="1"/>
</dbReference>
<dbReference type="Proteomes" id="UP001153620">
    <property type="component" value="Chromosome 1"/>
</dbReference>
<organism evidence="3 4">
    <name type="scientific">Chironomus riparius</name>
    <dbReference type="NCBI Taxonomy" id="315576"/>
    <lineage>
        <taxon>Eukaryota</taxon>
        <taxon>Metazoa</taxon>
        <taxon>Ecdysozoa</taxon>
        <taxon>Arthropoda</taxon>
        <taxon>Hexapoda</taxon>
        <taxon>Insecta</taxon>
        <taxon>Pterygota</taxon>
        <taxon>Neoptera</taxon>
        <taxon>Endopterygota</taxon>
        <taxon>Diptera</taxon>
        <taxon>Nematocera</taxon>
        <taxon>Chironomoidea</taxon>
        <taxon>Chironomidae</taxon>
        <taxon>Chironominae</taxon>
        <taxon>Chironomus</taxon>
    </lineage>
</organism>
<name>A0A9P0INV2_9DIPT</name>